<dbReference type="RefSeq" id="WP_058739859.1">
    <property type="nucleotide sequence ID" value="NZ_CP011266.1"/>
</dbReference>
<organism evidence="2 3">
    <name type="scientific">Methanobrevibacter millerae</name>
    <dbReference type="NCBI Taxonomy" id="230361"/>
    <lineage>
        <taxon>Archaea</taxon>
        <taxon>Methanobacteriati</taxon>
        <taxon>Methanobacteriota</taxon>
        <taxon>Methanomada group</taxon>
        <taxon>Methanobacteria</taxon>
        <taxon>Methanobacteriales</taxon>
        <taxon>Methanobacteriaceae</taxon>
        <taxon>Methanobrevibacter</taxon>
    </lineage>
</organism>
<keyword evidence="3" id="KW-1185">Reference proteome</keyword>
<evidence type="ECO:0008006" key="4">
    <source>
        <dbReference type="Google" id="ProtNLM"/>
    </source>
</evidence>
<protein>
    <recommendedName>
        <fullName evidence="4">Cell envelope-related transcriptional attenuator</fullName>
    </recommendedName>
</protein>
<dbReference type="InterPro" id="IPR025101">
    <property type="entry name" value="DUF4012"/>
</dbReference>
<gene>
    <name evidence="2" type="ORF">sm9_1872</name>
</gene>
<evidence type="ECO:0000256" key="1">
    <source>
        <dbReference type="SAM" id="Phobius"/>
    </source>
</evidence>
<proteinExistence type="predicted"/>
<feature type="transmembrane region" description="Helical" evidence="1">
    <location>
        <begin position="7"/>
        <end position="29"/>
    </location>
</feature>
<evidence type="ECO:0000313" key="3">
    <source>
        <dbReference type="Proteomes" id="UP000067738"/>
    </source>
</evidence>
<keyword evidence="1" id="KW-0812">Transmembrane</keyword>
<name>A0A0U3DNX8_9EURY</name>
<keyword evidence="1" id="KW-0472">Membrane</keyword>
<dbReference type="OrthoDB" id="80541at2157"/>
<dbReference type="AlphaFoldDB" id="A0A0U3DNX8"/>
<dbReference type="Pfam" id="PF13196">
    <property type="entry name" value="DUF4012"/>
    <property type="match status" value="1"/>
</dbReference>
<dbReference type="GeneID" id="26736826"/>
<sequence length="241" mass="25757">MKRTKKLIIAILIVILIGLLTIIAGALFVGPSLTEESKNVLVLASDKGEQPNGAVDMAFMVHLENGTIANYTPIYPGGMTHPSQSEPAGTGVGGRMLLHDCLWDGVKPGMKYASEIVEYNTKMHADAVVIVYTDGIDAIIKSISPLKVDGVETNLSAEDIIRENDAYNGYPGNGNVQGNMSRGDAVMVLVKALAEAAKDPTKKNTMVQTALDQYSKGNIIMTPEGSFTRMLATKGFENLAN</sequence>
<keyword evidence="1" id="KW-1133">Transmembrane helix</keyword>
<dbReference type="KEGG" id="mmil:sm9_1872"/>
<reference evidence="2 3" key="1">
    <citation type="submission" date="2015-04" db="EMBL/GenBank/DDBJ databases">
        <title>The complete genome sequence of the rumen methanogen Methanobrevibacter millerae SM9.</title>
        <authorList>
            <person name="Leahy S.C."/>
            <person name="Kelly W.J."/>
            <person name="Pacheco D.M."/>
            <person name="Li D."/>
            <person name="Altermann E."/>
            <person name="Attwood G.T."/>
        </authorList>
    </citation>
    <scope>NUCLEOTIDE SEQUENCE [LARGE SCALE GENOMIC DNA]</scope>
    <source>
        <strain evidence="2 3">SM9</strain>
    </source>
</reference>
<accession>A0A0U3DNX8</accession>
<evidence type="ECO:0000313" key="2">
    <source>
        <dbReference type="EMBL" id="ALT69638.1"/>
    </source>
</evidence>
<dbReference type="PATRIC" id="fig|230361.4.peg.1936"/>
<dbReference type="EMBL" id="CP011266">
    <property type="protein sequence ID" value="ALT69638.1"/>
    <property type="molecule type" value="Genomic_DNA"/>
</dbReference>
<dbReference type="Proteomes" id="UP000067738">
    <property type="component" value="Chromosome"/>
</dbReference>